<keyword evidence="12" id="KW-0206">Cytoskeleton</keyword>
<keyword evidence="11" id="KW-0995">Kinetochore</keyword>
<dbReference type="EMBL" id="JANBPT010000054">
    <property type="protein sequence ID" value="KAJ1928921.1"/>
    <property type="molecule type" value="Genomic_DNA"/>
</dbReference>
<evidence type="ECO:0000256" key="2">
    <source>
        <dbReference type="ARBA" id="ARBA00004186"/>
    </source>
</evidence>
<comment type="similarity">
    <text evidence="4">Belongs to the DASH complex ASK1 family.</text>
</comment>
<dbReference type="Proteomes" id="UP001150569">
    <property type="component" value="Unassembled WGS sequence"/>
</dbReference>
<evidence type="ECO:0000256" key="1">
    <source>
        <dbReference type="ARBA" id="ARBA00004123"/>
    </source>
</evidence>
<organism evidence="17 18">
    <name type="scientific">Tieghemiomyces parasiticus</name>
    <dbReference type="NCBI Taxonomy" id="78921"/>
    <lineage>
        <taxon>Eukaryota</taxon>
        <taxon>Fungi</taxon>
        <taxon>Fungi incertae sedis</taxon>
        <taxon>Zoopagomycota</taxon>
        <taxon>Kickxellomycotina</taxon>
        <taxon>Dimargaritomycetes</taxon>
        <taxon>Dimargaritales</taxon>
        <taxon>Dimargaritaceae</taxon>
        <taxon>Tieghemiomyces</taxon>
    </lineage>
</organism>
<gene>
    <name evidence="17" type="ORF">IWQ60_001610</name>
</gene>
<evidence type="ECO:0000256" key="6">
    <source>
        <dbReference type="ARBA" id="ARBA00022454"/>
    </source>
</evidence>
<feature type="compositionally biased region" description="Polar residues" evidence="16">
    <location>
        <begin position="253"/>
        <end position="262"/>
    </location>
</feature>
<evidence type="ECO:0000256" key="9">
    <source>
        <dbReference type="ARBA" id="ARBA00022701"/>
    </source>
</evidence>
<protein>
    <recommendedName>
        <fullName evidence="5">DASH complex subunit ASK1</fullName>
    </recommendedName>
</protein>
<keyword evidence="13" id="KW-0539">Nucleus</keyword>
<sequence>MEQMEPAAQIELLEQNITYLLQEIDANFAVTHKNLESELLPRIERLGKASKKLLEICKPWLQFFEIFARPIAPETGTEAGEGGEPDAFNYPLDAEDQGSVRPGSVASGHPGYVQTPGSARSRLALSLRSFQTPVLSPSFRSVHHPASTLSKSRPAPHYPSAARSGAPITAADLDTASSTSSFDLQGTPSRVGGDADTLSLYSTARRSVSSGCGDATFRRPPPSDLSFDTASLLRGSTNGGYDYGQPNVHHSGESSASDMMSFRSTPSDVRRLVAHYTPHQTTTVYHGLRDMAHTPPLQPSLPVSSARYAPSEVSTDRDMLDSQPAWSPATAAMLDRYDDNQSLPASSTSSIKQENQEEAAVVGDASFLASPAPFIPRTGLDSAISQSTGYPQWTSPAQQQRIVTTDTTSPAFTLSPCAKRIGRTDRRLSVRNKELQSLLFDDPEDTIMISELTRKYDTTAILPEVLDDDDDDDGFDTGLSNPSRYTSQRTHGDTMDTDGEKEDHGATLDSPRGSPPMSRDHHSELDDLLSSPSPLPSATGPSQTIRRPLGPASLNAIIGDETVQVVLSNESPCAPKSTHWSGRSAPRPF</sequence>
<evidence type="ECO:0000256" key="16">
    <source>
        <dbReference type="SAM" id="MobiDB-lite"/>
    </source>
</evidence>
<dbReference type="OrthoDB" id="5573898at2759"/>
<evidence type="ECO:0000313" key="17">
    <source>
        <dbReference type="EMBL" id="KAJ1928921.1"/>
    </source>
</evidence>
<feature type="region of interest" description="Disordered" evidence="16">
    <location>
        <begin position="569"/>
        <end position="589"/>
    </location>
</feature>
<evidence type="ECO:0000256" key="7">
    <source>
        <dbReference type="ARBA" id="ARBA00022490"/>
    </source>
</evidence>
<keyword evidence="6" id="KW-0158">Chromosome</keyword>
<evidence type="ECO:0000256" key="5">
    <source>
        <dbReference type="ARBA" id="ARBA00014520"/>
    </source>
</evidence>
<dbReference type="GO" id="GO:0072686">
    <property type="term" value="C:mitotic spindle"/>
    <property type="evidence" value="ECO:0007669"/>
    <property type="project" value="InterPro"/>
</dbReference>
<evidence type="ECO:0000256" key="15">
    <source>
        <dbReference type="ARBA" id="ARBA00023328"/>
    </source>
</evidence>
<feature type="compositionally biased region" description="Acidic residues" evidence="16">
    <location>
        <begin position="465"/>
        <end position="475"/>
    </location>
</feature>
<keyword evidence="8" id="KW-0132">Cell division</keyword>
<keyword evidence="7" id="KW-0963">Cytoplasm</keyword>
<keyword evidence="15" id="KW-0137">Centromere</keyword>
<keyword evidence="9" id="KW-0493">Microtubule</keyword>
<evidence type="ECO:0000256" key="13">
    <source>
        <dbReference type="ARBA" id="ARBA00023242"/>
    </source>
</evidence>
<feature type="region of interest" description="Disordered" evidence="16">
    <location>
        <begin position="291"/>
        <end position="323"/>
    </location>
</feature>
<comment type="subcellular location">
    <subcellularLocation>
        <location evidence="3">Chromosome</location>
        <location evidence="3">Centromere</location>
        <location evidence="3">Kinetochore</location>
    </subcellularLocation>
    <subcellularLocation>
        <location evidence="2">Cytoplasm</location>
        <location evidence="2">Cytoskeleton</location>
        <location evidence="2">Spindle</location>
    </subcellularLocation>
    <subcellularLocation>
        <location evidence="1">Nucleus</location>
    </subcellularLocation>
</comment>
<dbReference type="GO" id="GO:0051301">
    <property type="term" value="P:cell division"/>
    <property type="evidence" value="ECO:0007669"/>
    <property type="project" value="UniProtKB-KW"/>
</dbReference>
<dbReference type="InterPro" id="IPR013964">
    <property type="entry name" value="DASH_Ask1"/>
</dbReference>
<evidence type="ECO:0000256" key="8">
    <source>
        <dbReference type="ARBA" id="ARBA00022618"/>
    </source>
</evidence>
<keyword evidence="14" id="KW-0131">Cell cycle</keyword>
<feature type="compositionally biased region" description="Polar residues" evidence="16">
    <location>
        <begin position="478"/>
        <end position="489"/>
    </location>
</feature>
<dbReference type="Pfam" id="PF08655">
    <property type="entry name" value="DASH_Ask1"/>
    <property type="match status" value="1"/>
</dbReference>
<feature type="region of interest" description="Disordered" evidence="16">
    <location>
        <begin position="208"/>
        <end position="262"/>
    </location>
</feature>
<evidence type="ECO:0000256" key="14">
    <source>
        <dbReference type="ARBA" id="ARBA00023306"/>
    </source>
</evidence>
<evidence type="ECO:0000256" key="10">
    <source>
        <dbReference type="ARBA" id="ARBA00022776"/>
    </source>
</evidence>
<evidence type="ECO:0000256" key="4">
    <source>
        <dbReference type="ARBA" id="ARBA00010731"/>
    </source>
</evidence>
<comment type="caution">
    <text evidence="17">The sequence shown here is derived from an EMBL/GenBank/DDBJ whole genome shotgun (WGS) entry which is preliminary data.</text>
</comment>
<dbReference type="GO" id="GO:0044732">
    <property type="term" value="C:mitotic spindle pole body"/>
    <property type="evidence" value="ECO:0007669"/>
    <property type="project" value="TreeGrafter"/>
</dbReference>
<keyword evidence="18" id="KW-1185">Reference proteome</keyword>
<keyword evidence="10" id="KW-0498">Mitosis</keyword>
<dbReference type="PANTHER" id="PTHR28200:SF1">
    <property type="entry name" value="DASH COMPLEX SUBUNIT ASK1"/>
    <property type="match status" value="1"/>
</dbReference>
<feature type="region of interest" description="Disordered" evidence="16">
    <location>
        <begin position="139"/>
        <end position="164"/>
    </location>
</feature>
<evidence type="ECO:0000256" key="11">
    <source>
        <dbReference type="ARBA" id="ARBA00022838"/>
    </source>
</evidence>
<evidence type="ECO:0000313" key="18">
    <source>
        <dbReference type="Proteomes" id="UP001150569"/>
    </source>
</evidence>
<feature type="region of interest" description="Disordered" evidence="16">
    <location>
        <begin position="465"/>
        <end position="551"/>
    </location>
</feature>
<dbReference type="GO" id="GO:0005874">
    <property type="term" value="C:microtubule"/>
    <property type="evidence" value="ECO:0007669"/>
    <property type="project" value="UniProtKB-KW"/>
</dbReference>
<dbReference type="PANTHER" id="PTHR28200">
    <property type="entry name" value="DASH COMPLEX SUBUNIT ASK1"/>
    <property type="match status" value="1"/>
</dbReference>
<reference evidence="17" key="1">
    <citation type="submission" date="2022-07" db="EMBL/GenBank/DDBJ databases">
        <title>Phylogenomic reconstructions and comparative analyses of Kickxellomycotina fungi.</title>
        <authorList>
            <person name="Reynolds N.K."/>
            <person name="Stajich J.E."/>
            <person name="Barry K."/>
            <person name="Grigoriev I.V."/>
            <person name="Crous P."/>
            <person name="Smith M.E."/>
        </authorList>
    </citation>
    <scope>NUCLEOTIDE SEQUENCE</scope>
    <source>
        <strain evidence="17">RSA 861</strain>
    </source>
</reference>
<proteinExistence type="inferred from homology"/>
<dbReference type="GO" id="GO:0008608">
    <property type="term" value="P:attachment of spindle microtubules to kinetochore"/>
    <property type="evidence" value="ECO:0007669"/>
    <property type="project" value="InterPro"/>
</dbReference>
<name>A0A9W8DWF0_9FUNG</name>
<dbReference type="GO" id="GO:0042729">
    <property type="term" value="C:DASH complex"/>
    <property type="evidence" value="ECO:0007669"/>
    <property type="project" value="InterPro"/>
</dbReference>
<evidence type="ECO:0000256" key="3">
    <source>
        <dbReference type="ARBA" id="ARBA00004629"/>
    </source>
</evidence>
<feature type="region of interest" description="Disordered" evidence="16">
    <location>
        <begin position="74"/>
        <end position="117"/>
    </location>
</feature>
<accession>A0A9W8DWF0</accession>
<dbReference type="AlphaFoldDB" id="A0A9W8DWF0"/>
<evidence type="ECO:0000256" key="12">
    <source>
        <dbReference type="ARBA" id="ARBA00023212"/>
    </source>
</evidence>